<organism evidence="1 2">
    <name type="scientific">Sediminibacterium ginsengisoli</name>
    <dbReference type="NCBI Taxonomy" id="413434"/>
    <lineage>
        <taxon>Bacteria</taxon>
        <taxon>Pseudomonadati</taxon>
        <taxon>Bacteroidota</taxon>
        <taxon>Chitinophagia</taxon>
        <taxon>Chitinophagales</taxon>
        <taxon>Chitinophagaceae</taxon>
        <taxon>Sediminibacterium</taxon>
    </lineage>
</organism>
<accession>A0A1T4M8K2</accession>
<keyword evidence="2" id="KW-1185">Reference proteome</keyword>
<evidence type="ECO:0000313" key="1">
    <source>
        <dbReference type="EMBL" id="SJZ63353.1"/>
    </source>
</evidence>
<dbReference type="STRING" id="413434.SAMN04488132_103246"/>
<proteinExistence type="predicted"/>
<reference evidence="1 2" key="1">
    <citation type="submission" date="2017-02" db="EMBL/GenBank/DDBJ databases">
        <authorList>
            <person name="Peterson S.W."/>
        </authorList>
    </citation>
    <scope>NUCLEOTIDE SEQUENCE [LARGE SCALE GENOMIC DNA]</scope>
    <source>
        <strain evidence="1 2">DSM 22335</strain>
    </source>
</reference>
<evidence type="ECO:0000313" key="2">
    <source>
        <dbReference type="Proteomes" id="UP000190888"/>
    </source>
</evidence>
<dbReference type="AlphaFoldDB" id="A0A1T4M8K2"/>
<sequence>MGNMQQRDLGYRAAVTDDVSGMIAFLVPSGNQISKSSGYYM</sequence>
<gene>
    <name evidence="1" type="ORF">SAMN04488132_103246</name>
</gene>
<dbReference type="Proteomes" id="UP000190888">
    <property type="component" value="Unassembled WGS sequence"/>
</dbReference>
<name>A0A1T4M8K2_9BACT</name>
<protein>
    <submittedName>
        <fullName evidence="1">Uncharacterized protein</fullName>
    </submittedName>
</protein>
<dbReference type="EMBL" id="FUWH01000003">
    <property type="protein sequence ID" value="SJZ63353.1"/>
    <property type="molecule type" value="Genomic_DNA"/>
</dbReference>